<dbReference type="Gene3D" id="3.40.50.11780">
    <property type="match status" value="2"/>
</dbReference>
<keyword evidence="4" id="KW-1185">Reference proteome</keyword>
<dbReference type="AlphaFoldDB" id="A0AAE4B2Y6"/>
<evidence type="ECO:0000259" key="2">
    <source>
        <dbReference type="Pfam" id="PF17482"/>
    </source>
</evidence>
<name>A0AAE4B2Y6_9RHOB</name>
<comment type="caution">
    <text evidence="3">The sequence shown here is derived from an EMBL/GenBank/DDBJ whole genome shotgun (WGS) entry which is preliminary data.</text>
</comment>
<reference evidence="3" key="1">
    <citation type="submission" date="2022-07" db="EMBL/GenBank/DDBJ databases">
        <authorList>
            <person name="Otstavnykh N."/>
            <person name="Isaeva M."/>
            <person name="Bystritskaya E."/>
        </authorList>
    </citation>
    <scope>NUCLEOTIDE SEQUENCE</scope>
    <source>
        <strain evidence="3">KCTC 52189</strain>
    </source>
</reference>
<accession>A0AAE4B2Y6</accession>
<dbReference type="PANTHER" id="PTHR35861">
    <property type="match status" value="1"/>
</dbReference>
<evidence type="ECO:0000313" key="3">
    <source>
        <dbReference type="EMBL" id="MDQ2088747.1"/>
    </source>
</evidence>
<proteinExistence type="inferred from homology"/>
<protein>
    <recommendedName>
        <fullName evidence="2">Tail sheath protein C-terminal domain-containing protein</fullName>
    </recommendedName>
</protein>
<dbReference type="RefSeq" id="WP_306734011.1">
    <property type="nucleotide sequence ID" value="NZ_JANHAX010000001.1"/>
</dbReference>
<reference evidence="3" key="2">
    <citation type="submission" date="2023-02" db="EMBL/GenBank/DDBJ databases">
        <title>'Rhodoalgimonas zhirmunskyi' gen. nov., isolated from a red alga.</title>
        <authorList>
            <person name="Nedashkovskaya O.I."/>
            <person name="Otstavnykh N.Y."/>
            <person name="Bystritskaya E.P."/>
            <person name="Balabanova L.A."/>
            <person name="Isaeva M.P."/>
        </authorList>
    </citation>
    <scope>NUCLEOTIDE SEQUENCE</scope>
    <source>
        <strain evidence="3">KCTC 52189</strain>
    </source>
</reference>
<dbReference type="Pfam" id="PF17482">
    <property type="entry name" value="Phage_sheath_1C"/>
    <property type="match status" value="1"/>
</dbReference>
<dbReference type="EMBL" id="JANHAX010000001">
    <property type="protein sequence ID" value="MDQ2088747.1"/>
    <property type="molecule type" value="Genomic_DNA"/>
</dbReference>
<dbReference type="InterPro" id="IPR020287">
    <property type="entry name" value="Tail_sheath_C"/>
</dbReference>
<gene>
    <name evidence="3" type="ORF">NO357_02380</name>
</gene>
<feature type="domain" description="Tail sheath protein C-terminal" evidence="2">
    <location>
        <begin position="569"/>
        <end position="673"/>
    </location>
</feature>
<comment type="similarity">
    <text evidence="1">Belongs to the myoviridae tail sheath protein family.</text>
</comment>
<evidence type="ECO:0000313" key="4">
    <source>
        <dbReference type="Proteomes" id="UP001226762"/>
    </source>
</evidence>
<dbReference type="InterPro" id="IPR052042">
    <property type="entry name" value="Tail_sheath_structural"/>
</dbReference>
<dbReference type="PANTHER" id="PTHR35861:SF1">
    <property type="entry name" value="PHAGE TAIL SHEATH PROTEIN"/>
    <property type="match status" value="1"/>
</dbReference>
<organism evidence="3 4">
    <name type="scientific">Marimonas arenosa</name>
    <dbReference type="NCBI Taxonomy" id="1795305"/>
    <lineage>
        <taxon>Bacteria</taxon>
        <taxon>Pseudomonadati</taxon>
        <taxon>Pseudomonadota</taxon>
        <taxon>Alphaproteobacteria</taxon>
        <taxon>Rhodobacterales</taxon>
        <taxon>Paracoccaceae</taxon>
        <taxon>Marimonas</taxon>
    </lineage>
</organism>
<sequence length="680" mass="72448">MNYTTPGVFIEEISVFPPSVVPVETAVPAFVGYTERATGADGGSLNRVPTRISSLLDFEARFGGGFRPAAWNVQLDTAAGNAIGAVTPLDDTLAARRYYMFTALRQYFANGGGPCFVVSVGTYPAQVSLGTSTTGLQGGVEALRGIDAPTLILFPDAVILSDVQQGSLHKAALAQCGDLQDRFTIMDLRSGNAAPAVGTDPAAIFRSEAGTENLRYGAAYYPWLRTIYEAEVHFRDLRFRTPADAAIADAVIDALLGQDEQDLLTAMRAADAGVDAVVAAVDVSGWTNAPITLGRRNFREMATHFNALLADIEAAPSTNVTDVRPRFGNLVILARAITMGLQTLQAGAAGLAAEINLAVTSLSTDSQVQAAIDGLIGWEKNATVRTLVAAGRTEPNVATDYAALDGTTWISVANTGAVPVDPANYAGADNIESALNAAAGLRSHFDRLSAAVTAVFDAADFLSRGGETRLFAGHSVMRAARDRVIHEMSLQPPSGTIAGIYAMKDRNQGVWVAPANVALNEVIGPAVKVNDAMQGRLNVTSTGKSVNAIRAFTGKGTLVWGARTLAGNDNEWRYINVRRFFNMAEESIRKASEPFTFEPNVAATWVRVKAMIENFLTIQWRQGALMGATTGQAFFVKVGLGETMTAEDILEGRMIVEIGMAVVRPAEFIILKFSHKMQET</sequence>
<dbReference type="Proteomes" id="UP001226762">
    <property type="component" value="Unassembled WGS sequence"/>
</dbReference>
<evidence type="ECO:0000256" key="1">
    <source>
        <dbReference type="ARBA" id="ARBA00008005"/>
    </source>
</evidence>